<dbReference type="SUPFAM" id="SSF89733">
    <property type="entry name" value="L-sulfolactate dehydrogenase-like"/>
    <property type="match status" value="1"/>
</dbReference>
<sequence length="370" mass="37646">MAPFGLAWNGHKRAHGTPHDGDRHPVNASSRLITADHLRDLARDLLAAAGAPAGTAATVAASLVEADLAGHGSHGVRRLTPYLDSIEAGVIMPGARPEVLSRRGATAVVSGRRGFGQAAARLAAVEAARLAREHGTGVVAIRECNHVGRLGEYAESLAGQGLIAQVTGNADPTVAPYGGRGRMLGTNPMAWAVPRAGGAAVVMDWATAAMAEGKLGLLRAAGSPAPEGVLVDPDGRPSTDPDDFYRGGALLPFGGHKGYGLSVLIELVGGLLTGTGTACSPEYDGTFGTVITAVDIAAFVPLDSYIAQVETFCEALRASGPGVVVPGEPEAEARTARLKEGIPVPAPVWADLAALASRLGVPWPDTPSGG</sequence>
<feature type="region of interest" description="Disordered" evidence="3">
    <location>
        <begin position="1"/>
        <end position="27"/>
    </location>
</feature>
<dbReference type="InterPro" id="IPR043144">
    <property type="entry name" value="Mal/L-sulf/L-lact_DH-like_ah"/>
</dbReference>
<dbReference type="Gene3D" id="3.30.1370.60">
    <property type="entry name" value="Hypothetical oxidoreductase yiak, domain 2"/>
    <property type="match status" value="1"/>
</dbReference>
<dbReference type="Gene3D" id="1.10.1530.10">
    <property type="match status" value="1"/>
</dbReference>
<keyword evidence="5" id="KW-1185">Reference proteome</keyword>
<comment type="caution">
    <text evidence="4">The sequence shown here is derived from an EMBL/GenBank/DDBJ whole genome shotgun (WGS) entry which is preliminary data.</text>
</comment>
<accession>A0A5S4FUX6</accession>
<evidence type="ECO:0000256" key="3">
    <source>
        <dbReference type="SAM" id="MobiDB-lite"/>
    </source>
</evidence>
<dbReference type="InterPro" id="IPR036111">
    <property type="entry name" value="Mal/L-sulfo/L-lacto_DH-like_sf"/>
</dbReference>
<dbReference type="Pfam" id="PF02615">
    <property type="entry name" value="Ldh_2"/>
    <property type="match status" value="1"/>
</dbReference>
<comment type="similarity">
    <text evidence="1">Belongs to the LDH2/MDH2 oxidoreductase family.</text>
</comment>
<evidence type="ECO:0000256" key="1">
    <source>
        <dbReference type="ARBA" id="ARBA00006056"/>
    </source>
</evidence>
<dbReference type="PANTHER" id="PTHR11091:SF0">
    <property type="entry name" value="MALATE DEHYDROGENASE"/>
    <property type="match status" value="1"/>
</dbReference>
<name>A0A5S4FUX6_9ACTN</name>
<keyword evidence="2" id="KW-0560">Oxidoreductase</keyword>
<evidence type="ECO:0000313" key="5">
    <source>
        <dbReference type="Proteomes" id="UP000309128"/>
    </source>
</evidence>
<dbReference type="OrthoDB" id="924592at2"/>
<dbReference type="AlphaFoldDB" id="A0A5S4FUX6"/>
<evidence type="ECO:0000256" key="2">
    <source>
        <dbReference type="ARBA" id="ARBA00023002"/>
    </source>
</evidence>
<gene>
    <name evidence="4" type="ORF">ETD86_04330</name>
</gene>
<dbReference type="InterPro" id="IPR043143">
    <property type="entry name" value="Mal/L-sulf/L-lact_DH-like_NADP"/>
</dbReference>
<dbReference type="EMBL" id="VCKY01000009">
    <property type="protein sequence ID" value="TMR24576.1"/>
    <property type="molecule type" value="Genomic_DNA"/>
</dbReference>
<dbReference type="InterPro" id="IPR003767">
    <property type="entry name" value="Malate/L-lactate_DH-like"/>
</dbReference>
<evidence type="ECO:0000313" key="4">
    <source>
        <dbReference type="EMBL" id="TMR24576.1"/>
    </source>
</evidence>
<protein>
    <submittedName>
        <fullName evidence="4">Ldh family oxidoreductase</fullName>
    </submittedName>
</protein>
<dbReference type="Proteomes" id="UP000309128">
    <property type="component" value="Unassembled WGS sequence"/>
</dbReference>
<proteinExistence type="inferred from homology"/>
<reference evidence="4 5" key="1">
    <citation type="submission" date="2019-05" db="EMBL/GenBank/DDBJ databases">
        <title>Draft genome sequence of Nonomuraea turkmeniaca DSM 43926.</title>
        <authorList>
            <person name="Saricaoglu S."/>
            <person name="Isik K."/>
        </authorList>
    </citation>
    <scope>NUCLEOTIDE SEQUENCE [LARGE SCALE GENOMIC DNA]</scope>
    <source>
        <strain evidence="4 5">DSM 43926</strain>
    </source>
</reference>
<dbReference type="GO" id="GO:0016491">
    <property type="term" value="F:oxidoreductase activity"/>
    <property type="evidence" value="ECO:0007669"/>
    <property type="project" value="UniProtKB-KW"/>
</dbReference>
<dbReference type="PANTHER" id="PTHR11091">
    <property type="entry name" value="OXIDOREDUCTASE-RELATED"/>
    <property type="match status" value="1"/>
</dbReference>
<organism evidence="4 5">
    <name type="scientific">Nonomuraea turkmeniaca</name>
    <dbReference type="NCBI Taxonomy" id="103838"/>
    <lineage>
        <taxon>Bacteria</taxon>
        <taxon>Bacillati</taxon>
        <taxon>Actinomycetota</taxon>
        <taxon>Actinomycetes</taxon>
        <taxon>Streptosporangiales</taxon>
        <taxon>Streptosporangiaceae</taxon>
        <taxon>Nonomuraea</taxon>
    </lineage>
</organism>